<feature type="region of interest" description="Disordered" evidence="1">
    <location>
        <begin position="82"/>
        <end position="101"/>
    </location>
</feature>
<dbReference type="SUPFAM" id="SSF57701">
    <property type="entry name" value="Zn2/Cys6 DNA-binding domain"/>
    <property type="match status" value="1"/>
</dbReference>
<feature type="compositionally biased region" description="Polar residues" evidence="1">
    <location>
        <begin position="85"/>
        <end position="95"/>
    </location>
</feature>
<name>A0A9P4R1K3_9PLEO</name>
<gene>
    <name evidence="2" type="ORF">EJ04DRAFT_138751</name>
</gene>
<proteinExistence type="predicted"/>
<comment type="caution">
    <text evidence="2">The sequence shown here is derived from an EMBL/GenBank/DDBJ whole genome shotgun (WGS) entry which is preliminary data.</text>
</comment>
<dbReference type="EMBL" id="ML996120">
    <property type="protein sequence ID" value="KAF2736929.1"/>
    <property type="molecule type" value="Genomic_DNA"/>
</dbReference>
<protein>
    <submittedName>
        <fullName evidence="2">Uncharacterized protein</fullName>
    </submittedName>
</protein>
<sequence length="304" mass="34161">MEAQADLSDPGFILEWLRDIALSTFETTVARCSGPQDAHDSPRRPPRPITPSRESPNGAENDNPSPTDTDFSRDSVFDKRETRSYAGSNSSATTIDTEHNLECGDGYEDRLSVAQLIDEYGTASISSIDPPTKTDVYSAIDQMENSWSFELEQDGPRIVFIKSCLQCTLAGLPCSRTFPACSRCIRADPGSLCLLRRSKRPEEMVQGEIFKNQEPVLLKVKGQDEAVWEKKIKLFDELMIKWLHNEDMKNWVLPHCDGKRGCYRDDGIVHWLRPQYPGNGLGRETHTTLDIVPYVEDAYARAAA</sequence>
<accession>A0A9P4R1K3</accession>
<evidence type="ECO:0000313" key="2">
    <source>
        <dbReference type="EMBL" id="KAF2736929.1"/>
    </source>
</evidence>
<organism evidence="2 3">
    <name type="scientific">Polyplosphaeria fusca</name>
    <dbReference type="NCBI Taxonomy" id="682080"/>
    <lineage>
        <taxon>Eukaryota</taxon>
        <taxon>Fungi</taxon>
        <taxon>Dikarya</taxon>
        <taxon>Ascomycota</taxon>
        <taxon>Pezizomycotina</taxon>
        <taxon>Dothideomycetes</taxon>
        <taxon>Pleosporomycetidae</taxon>
        <taxon>Pleosporales</taxon>
        <taxon>Tetraplosphaeriaceae</taxon>
        <taxon>Polyplosphaeria</taxon>
    </lineage>
</organism>
<dbReference type="GO" id="GO:0008270">
    <property type="term" value="F:zinc ion binding"/>
    <property type="evidence" value="ECO:0007669"/>
    <property type="project" value="InterPro"/>
</dbReference>
<dbReference type="AlphaFoldDB" id="A0A9P4R1K3"/>
<feature type="compositionally biased region" description="Polar residues" evidence="1">
    <location>
        <begin position="58"/>
        <end position="69"/>
    </location>
</feature>
<keyword evidence="3" id="KW-1185">Reference proteome</keyword>
<dbReference type="Proteomes" id="UP000799444">
    <property type="component" value="Unassembled WGS sequence"/>
</dbReference>
<dbReference type="OrthoDB" id="3932796at2759"/>
<dbReference type="GO" id="GO:0000981">
    <property type="term" value="F:DNA-binding transcription factor activity, RNA polymerase II-specific"/>
    <property type="evidence" value="ECO:0007669"/>
    <property type="project" value="InterPro"/>
</dbReference>
<evidence type="ECO:0000313" key="3">
    <source>
        <dbReference type="Proteomes" id="UP000799444"/>
    </source>
</evidence>
<dbReference type="InterPro" id="IPR036864">
    <property type="entry name" value="Zn2-C6_fun-type_DNA-bd_sf"/>
</dbReference>
<evidence type="ECO:0000256" key="1">
    <source>
        <dbReference type="SAM" id="MobiDB-lite"/>
    </source>
</evidence>
<feature type="region of interest" description="Disordered" evidence="1">
    <location>
        <begin position="31"/>
        <end position="76"/>
    </location>
</feature>
<reference evidence="2" key="1">
    <citation type="journal article" date="2020" name="Stud. Mycol.">
        <title>101 Dothideomycetes genomes: a test case for predicting lifestyles and emergence of pathogens.</title>
        <authorList>
            <person name="Haridas S."/>
            <person name="Albert R."/>
            <person name="Binder M."/>
            <person name="Bloem J."/>
            <person name="Labutti K."/>
            <person name="Salamov A."/>
            <person name="Andreopoulos B."/>
            <person name="Baker S."/>
            <person name="Barry K."/>
            <person name="Bills G."/>
            <person name="Bluhm B."/>
            <person name="Cannon C."/>
            <person name="Castanera R."/>
            <person name="Culley D."/>
            <person name="Daum C."/>
            <person name="Ezra D."/>
            <person name="Gonzalez J."/>
            <person name="Henrissat B."/>
            <person name="Kuo A."/>
            <person name="Liang C."/>
            <person name="Lipzen A."/>
            <person name="Lutzoni F."/>
            <person name="Magnuson J."/>
            <person name="Mondo S."/>
            <person name="Nolan M."/>
            <person name="Ohm R."/>
            <person name="Pangilinan J."/>
            <person name="Park H.-J."/>
            <person name="Ramirez L."/>
            <person name="Alfaro M."/>
            <person name="Sun H."/>
            <person name="Tritt A."/>
            <person name="Yoshinaga Y."/>
            <person name="Zwiers L.-H."/>
            <person name="Turgeon B."/>
            <person name="Goodwin S."/>
            <person name="Spatafora J."/>
            <person name="Crous P."/>
            <person name="Grigoriev I."/>
        </authorList>
    </citation>
    <scope>NUCLEOTIDE SEQUENCE</scope>
    <source>
        <strain evidence="2">CBS 125425</strain>
    </source>
</reference>